<comment type="caution">
    <text evidence="2">The sequence shown here is derived from an EMBL/GenBank/DDBJ whole genome shotgun (WGS) entry which is preliminary data.</text>
</comment>
<keyword evidence="1" id="KW-1133">Transmembrane helix</keyword>
<keyword evidence="1" id="KW-0472">Membrane</keyword>
<dbReference type="AlphaFoldDB" id="A0A0W0YGV0"/>
<evidence type="ECO:0000313" key="2">
    <source>
        <dbReference type="EMBL" id="KTD56193.1"/>
    </source>
</evidence>
<gene>
    <name evidence="2" type="ORF">Lsai_2323</name>
</gene>
<dbReference type="PATRIC" id="fig|28087.4.peg.2497"/>
<dbReference type="EMBL" id="LNYV01000034">
    <property type="protein sequence ID" value="KTD56193.1"/>
    <property type="molecule type" value="Genomic_DNA"/>
</dbReference>
<reference evidence="2 3" key="1">
    <citation type="submission" date="2015-11" db="EMBL/GenBank/DDBJ databases">
        <title>Genomic analysis of 38 Legionella species identifies large and diverse effector repertoires.</title>
        <authorList>
            <person name="Burstein D."/>
            <person name="Amaro F."/>
            <person name="Zusman T."/>
            <person name="Lifshitz Z."/>
            <person name="Cohen O."/>
            <person name="Gilbert J.A."/>
            <person name="Pupko T."/>
            <person name="Shuman H.A."/>
            <person name="Segal G."/>
        </authorList>
    </citation>
    <scope>NUCLEOTIDE SEQUENCE [LARGE SCALE GENOMIC DNA]</scope>
    <source>
        <strain evidence="2 3">Mt.St.Helens-4</strain>
    </source>
</reference>
<protein>
    <submittedName>
        <fullName evidence="2">Uncharacterized protein</fullName>
    </submittedName>
</protein>
<evidence type="ECO:0000256" key="1">
    <source>
        <dbReference type="SAM" id="Phobius"/>
    </source>
</evidence>
<name>A0A0W0YGV0_9GAMM</name>
<proteinExistence type="predicted"/>
<accession>A0A0W0YGV0</accession>
<dbReference type="STRING" id="28087.Lsai_2323"/>
<dbReference type="Proteomes" id="UP000054621">
    <property type="component" value="Unassembled WGS sequence"/>
</dbReference>
<sequence length="52" mass="5716">MFSHTYVFLIICLVSGFIAYKETNPTSLLIARVIFSVSLIALLAHAPHPADL</sequence>
<keyword evidence="1" id="KW-0812">Transmembrane</keyword>
<feature type="transmembrane region" description="Helical" evidence="1">
    <location>
        <begin position="29"/>
        <end position="46"/>
    </location>
</feature>
<evidence type="ECO:0000313" key="3">
    <source>
        <dbReference type="Proteomes" id="UP000054621"/>
    </source>
</evidence>
<organism evidence="2 3">
    <name type="scientific">Legionella sainthelensi</name>
    <dbReference type="NCBI Taxonomy" id="28087"/>
    <lineage>
        <taxon>Bacteria</taxon>
        <taxon>Pseudomonadati</taxon>
        <taxon>Pseudomonadota</taxon>
        <taxon>Gammaproteobacteria</taxon>
        <taxon>Legionellales</taxon>
        <taxon>Legionellaceae</taxon>
        <taxon>Legionella</taxon>
    </lineage>
</organism>